<dbReference type="InterPro" id="IPR001841">
    <property type="entry name" value="Znf_RING"/>
</dbReference>
<dbReference type="Proteomes" id="UP001150062">
    <property type="component" value="Unassembled WGS sequence"/>
</dbReference>
<feature type="domain" description="RING-type" evidence="3">
    <location>
        <begin position="411"/>
        <end position="451"/>
    </location>
</feature>
<dbReference type="EMBL" id="JAOAOG010000056">
    <property type="protein sequence ID" value="KAJ6251557.1"/>
    <property type="molecule type" value="Genomic_DNA"/>
</dbReference>
<evidence type="ECO:0000313" key="4">
    <source>
        <dbReference type="EMBL" id="KAJ6251557.1"/>
    </source>
</evidence>
<keyword evidence="5" id="KW-1185">Reference proteome</keyword>
<comment type="caution">
    <text evidence="4">The sequence shown here is derived from an EMBL/GenBank/DDBJ whole genome shotgun (WGS) entry which is preliminary data.</text>
</comment>
<name>A0ABQ8Z3T9_9EUKA</name>
<dbReference type="SUPFAM" id="SSF54236">
    <property type="entry name" value="Ubiquitin-like"/>
    <property type="match status" value="1"/>
</dbReference>
<protein>
    <recommendedName>
        <fullName evidence="3">RING-type domain-containing protein</fullName>
    </recommendedName>
</protein>
<evidence type="ECO:0000256" key="1">
    <source>
        <dbReference type="PROSITE-ProRule" id="PRU00175"/>
    </source>
</evidence>
<dbReference type="SMART" id="SM00184">
    <property type="entry name" value="RING"/>
    <property type="match status" value="1"/>
</dbReference>
<proteinExistence type="predicted"/>
<organism evidence="4 5">
    <name type="scientific">Anaeramoeba flamelloides</name>
    <dbReference type="NCBI Taxonomy" id="1746091"/>
    <lineage>
        <taxon>Eukaryota</taxon>
        <taxon>Metamonada</taxon>
        <taxon>Anaeramoebidae</taxon>
        <taxon>Anaeramoeba</taxon>
    </lineage>
</organism>
<evidence type="ECO:0000313" key="5">
    <source>
        <dbReference type="Proteomes" id="UP001150062"/>
    </source>
</evidence>
<dbReference type="InterPro" id="IPR013083">
    <property type="entry name" value="Znf_RING/FYVE/PHD"/>
</dbReference>
<sequence length="497" mass="58075">MKKLRIYMLYFFSPKLSTITLAIKQSTERTQPLYSYLLPLLSQILKVNPLCISLYHNNQPVKQNVKYEYYEYDSGLLIARVLNSPKIFKQSFSGSLFGKKVTITISVVHKRIIKLKFIPISWNIQQVKKLLSSKIKEPVNSQIFYFLGTPVKDSYRVVDLIFQKKLLLDPKTIKKKKTTSDGENLSKQLTFFYVQRKFNEHLTFQNAPSTDTFKNSTLPAIFIPIHKNGMRKMGLTILKMCTNSKANCKLGGILIGLPIHLNDYCSKNPPEFIAKNCLECDRPLENIGFAFYNCWFKCTAKRYSTLLKKNQNNTVNRTKHKNTNKNKNNKNKNNKSKNNNKNKNKNNKNSPNSQNNQINSQSNYNYHFLSKNWTRVENKYLYSYPRVNRFFSYFDWFKIQVSLRNPLLSSCNLCFSLLSHRQDLVKFECGHRFHSQCLHKSKYTEKCVICNNALTEDFSDLIKNSKSKPINSNVFNINKNFLIEKRLCNNLSFSQLI</sequence>
<keyword evidence="1" id="KW-0863">Zinc-finger</keyword>
<evidence type="ECO:0000256" key="2">
    <source>
        <dbReference type="SAM" id="MobiDB-lite"/>
    </source>
</evidence>
<reference evidence="4" key="1">
    <citation type="submission" date="2022-08" db="EMBL/GenBank/DDBJ databases">
        <title>Novel sulfate-reducing endosymbionts in the free-living metamonad Anaeramoeba.</title>
        <authorList>
            <person name="Jerlstrom-Hultqvist J."/>
            <person name="Cepicka I."/>
            <person name="Gallot-Lavallee L."/>
            <person name="Salas-Leiva D."/>
            <person name="Curtis B.A."/>
            <person name="Zahonova K."/>
            <person name="Pipaliya S."/>
            <person name="Dacks J."/>
            <person name="Roger A.J."/>
        </authorList>
    </citation>
    <scope>NUCLEOTIDE SEQUENCE</scope>
    <source>
        <strain evidence="4">Schooner1</strain>
    </source>
</reference>
<accession>A0ABQ8Z3T9</accession>
<evidence type="ECO:0000259" key="3">
    <source>
        <dbReference type="PROSITE" id="PS50089"/>
    </source>
</evidence>
<gene>
    <name evidence="4" type="ORF">M0813_14912</name>
</gene>
<dbReference type="Gene3D" id="3.30.40.10">
    <property type="entry name" value="Zinc/RING finger domain, C3HC4 (zinc finger)"/>
    <property type="match status" value="1"/>
</dbReference>
<feature type="region of interest" description="Disordered" evidence="2">
    <location>
        <begin position="309"/>
        <end position="358"/>
    </location>
</feature>
<feature type="compositionally biased region" description="Low complexity" evidence="2">
    <location>
        <begin position="347"/>
        <end position="358"/>
    </location>
</feature>
<feature type="compositionally biased region" description="Basic residues" evidence="2">
    <location>
        <begin position="317"/>
        <end position="346"/>
    </location>
</feature>
<dbReference type="PROSITE" id="PS50089">
    <property type="entry name" value="ZF_RING_2"/>
    <property type="match status" value="1"/>
</dbReference>
<dbReference type="SUPFAM" id="SSF57850">
    <property type="entry name" value="RING/U-box"/>
    <property type="match status" value="1"/>
</dbReference>
<keyword evidence="1" id="KW-0862">Zinc</keyword>
<dbReference type="InterPro" id="IPR029071">
    <property type="entry name" value="Ubiquitin-like_domsf"/>
</dbReference>
<keyword evidence="1" id="KW-0479">Metal-binding</keyword>